<feature type="region of interest" description="Disordered" evidence="1">
    <location>
        <begin position="101"/>
        <end position="133"/>
    </location>
</feature>
<name>F4RZB1_MELLP</name>
<dbReference type="RefSeq" id="XP_007414540.1">
    <property type="nucleotide sequence ID" value="XM_007414478.1"/>
</dbReference>
<keyword evidence="3" id="KW-1185">Reference proteome</keyword>
<sequence>MYVRGERCLRYSIYQLRQMIIPYQDPWFQYYYSVLAQDAIENDMIDGRPSYPMGGNPPLPEASMHGTLPWIMPEPVERTLRKIDEWRRRKDQEEAVGDMMLNTTQIDSTSSHSSGSISPSRFQKTKASSSRKVSHVRKAINETVHEYREEEKSLYEITSTEYSDDTHVLQCDPEIKESKLILKNISKKINIAYSIEWRRVASAYREALQLDIPCTSSHDSLKKYFQHLKELKIMYDSWGEWYHIIWYDEALRREFFNSPHLPFDDFDSSELLYIKNWKPGHPINARARTSSLVQQSKLKYTPPSKRIRQV</sequence>
<evidence type="ECO:0000256" key="1">
    <source>
        <dbReference type="SAM" id="MobiDB-lite"/>
    </source>
</evidence>
<organism evidence="3">
    <name type="scientific">Melampsora larici-populina (strain 98AG31 / pathotype 3-4-7)</name>
    <name type="common">Poplar leaf rust fungus</name>
    <dbReference type="NCBI Taxonomy" id="747676"/>
    <lineage>
        <taxon>Eukaryota</taxon>
        <taxon>Fungi</taxon>
        <taxon>Dikarya</taxon>
        <taxon>Basidiomycota</taxon>
        <taxon>Pucciniomycotina</taxon>
        <taxon>Pucciniomycetes</taxon>
        <taxon>Pucciniales</taxon>
        <taxon>Melampsoraceae</taxon>
        <taxon>Melampsora</taxon>
    </lineage>
</organism>
<dbReference type="GeneID" id="18930634"/>
<dbReference type="KEGG" id="mlr:MELLADRAFT_66467"/>
<proteinExistence type="predicted"/>
<accession>F4RZB1</accession>
<feature type="compositionally biased region" description="Low complexity" evidence="1">
    <location>
        <begin position="108"/>
        <end position="120"/>
    </location>
</feature>
<dbReference type="AlphaFoldDB" id="F4RZB1"/>
<reference evidence="3" key="1">
    <citation type="journal article" date="2011" name="Proc. Natl. Acad. Sci. U.S.A.">
        <title>Obligate biotrophy features unraveled by the genomic analysis of rust fungi.</title>
        <authorList>
            <person name="Duplessis S."/>
            <person name="Cuomo C.A."/>
            <person name="Lin Y.-C."/>
            <person name="Aerts A."/>
            <person name="Tisserant E."/>
            <person name="Veneault-Fourrey C."/>
            <person name="Joly D.L."/>
            <person name="Hacquard S."/>
            <person name="Amselem J."/>
            <person name="Cantarel B.L."/>
            <person name="Chiu R."/>
            <person name="Coutinho P.M."/>
            <person name="Feau N."/>
            <person name="Field M."/>
            <person name="Frey P."/>
            <person name="Gelhaye E."/>
            <person name="Goldberg J."/>
            <person name="Grabherr M.G."/>
            <person name="Kodira C.D."/>
            <person name="Kohler A."/>
            <person name="Kuees U."/>
            <person name="Lindquist E.A."/>
            <person name="Lucas S.M."/>
            <person name="Mago R."/>
            <person name="Mauceli E."/>
            <person name="Morin E."/>
            <person name="Murat C."/>
            <person name="Pangilinan J.L."/>
            <person name="Park R."/>
            <person name="Pearson M."/>
            <person name="Quesneville H."/>
            <person name="Rouhier N."/>
            <person name="Sakthikumar S."/>
            <person name="Salamov A.A."/>
            <person name="Schmutz J."/>
            <person name="Selles B."/>
            <person name="Shapiro H."/>
            <person name="Tanguay P."/>
            <person name="Tuskan G.A."/>
            <person name="Henrissat B."/>
            <person name="Van de Peer Y."/>
            <person name="Rouze P."/>
            <person name="Ellis J.G."/>
            <person name="Dodds P.N."/>
            <person name="Schein J.E."/>
            <person name="Zhong S."/>
            <person name="Hamelin R.C."/>
            <person name="Grigoriev I.V."/>
            <person name="Szabo L.J."/>
            <person name="Martin F."/>
        </authorList>
    </citation>
    <scope>NUCLEOTIDE SEQUENCE [LARGE SCALE GENOMIC DNA]</scope>
    <source>
        <strain evidence="3">98AG31 / pathotype 3-4-7</strain>
    </source>
</reference>
<dbReference type="HOGENOM" id="CLU_897360_0_0_1"/>
<dbReference type="Proteomes" id="UP000001072">
    <property type="component" value="Unassembled WGS sequence"/>
</dbReference>
<dbReference type="EMBL" id="GL883132">
    <property type="protein sequence ID" value="EGG02283.1"/>
    <property type="molecule type" value="Genomic_DNA"/>
</dbReference>
<evidence type="ECO:0000313" key="2">
    <source>
        <dbReference type="EMBL" id="EGG02283.1"/>
    </source>
</evidence>
<evidence type="ECO:0000313" key="3">
    <source>
        <dbReference type="Proteomes" id="UP000001072"/>
    </source>
</evidence>
<protein>
    <submittedName>
        <fullName evidence="2">Uncharacterized protein</fullName>
    </submittedName>
</protein>
<dbReference type="InParanoid" id="F4RZB1"/>
<dbReference type="VEuPathDB" id="FungiDB:MELLADRAFT_66467"/>
<gene>
    <name evidence="2" type="ORF">MELLADRAFT_66467</name>
</gene>
<feature type="compositionally biased region" description="Polar residues" evidence="1">
    <location>
        <begin position="121"/>
        <end position="131"/>
    </location>
</feature>